<feature type="domain" description="LysM" evidence="2">
    <location>
        <begin position="76"/>
        <end position="120"/>
    </location>
</feature>
<dbReference type="CDD" id="cd00118">
    <property type="entry name" value="LysM"/>
    <property type="match status" value="1"/>
</dbReference>
<feature type="region of interest" description="Disordered" evidence="1">
    <location>
        <begin position="158"/>
        <end position="181"/>
    </location>
</feature>
<sequence>MQRTPDSGDTPPGPVATRARLVRLLALSAAVGLAGCAGNTWNPWGGNEAPADAGATSSVQNLPPDSRGVITYASYQVAVARDGDTLDSVAARVGTTAEALARRNALPSNYFLRQGEVLLLPDDVARPASGLDGGGVTTQPLGGAWSTESAAAAINASPTGSTTSMAAPASTNPFQNGQKTPLIDPVRHRVEKGETAYSIARLYGVSVTALASWNGLGPDLGVRENQELLVPIVSDANRISSGTDTQPGQGTPVAPPPLAAEPLPEDIAEAREPASPELGQYRTPAGGRLGAPVSGEVTRKFNSAHPNGIAFAASPGTSVRASGSGEVAAVTDAVGGLGTIVLIRHQDDLITTYSTLSDVTVKEGDRVQSGQVIGKVAQRDKPELQFDVFRGTTNVDPTPYLGG</sequence>
<dbReference type="AlphaFoldDB" id="A0A840SH54"/>
<dbReference type="InterPro" id="IPR018392">
    <property type="entry name" value="LysM"/>
</dbReference>
<evidence type="ECO:0000256" key="1">
    <source>
        <dbReference type="SAM" id="MobiDB-lite"/>
    </source>
</evidence>
<evidence type="ECO:0000259" key="2">
    <source>
        <dbReference type="PROSITE" id="PS51782"/>
    </source>
</evidence>
<name>A0A840SH54_9RHOB</name>
<feature type="compositionally biased region" description="Polar residues" evidence="1">
    <location>
        <begin position="237"/>
        <end position="249"/>
    </location>
</feature>
<dbReference type="RefSeq" id="WP_184147600.1">
    <property type="nucleotide sequence ID" value="NZ_JACHFM010000001.1"/>
</dbReference>
<dbReference type="InterPro" id="IPR016047">
    <property type="entry name" value="M23ase_b-sheet_dom"/>
</dbReference>
<dbReference type="SMART" id="SM00257">
    <property type="entry name" value="LysM"/>
    <property type="match status" value="2"/>
</dbReference>
<dbReference type="Pfam" id="PF01551">
    <property type="entry name" value="Peptidase_M23"/>
    <property type="match status" value="1"/>
</dbReference>
<evidence type="ECO:0000313" key="4">
    <source>
        <dbReference type="Proteomes" id="UP000549457"/>
    </source>
</evidence>
<dbReference type="Gene3D" id="3.10.350.10">
    <property type="entry name" value="LysM domain"/>
    <property type="match status" value="2"/>
</dbReference>
<dbReference type="SUPFAM" id="SSF54106">
    <property type="entry name" value="LysM domain"/>
    <property type="match status" value="2"/>
</dbReference>
<dbReference type="CDD" id="cd12797">
    <property type="entry name" value="M23_peptidase"/>
    <property type="match status" value="1"/>
</dbReference>
<feature type="region of interest" description="Disordered" evidence="1">
    <location>
        <begin position="237"/>
        <end position="261"/>
    </location>
</feature>
<dbReference type="InterPro" id="IPR036779">
    <property type="entry name" value="LysM_dom_sf"/>
</dbReference>
<comment type="caution">
    <text evidence="3">The sequence shown here is derived from an EMBL/GenBank/DDBJ whole genome shotgun (WGS) entry which is preliminary data.</text>
</comment>
<dbReference type="SUPFAM" id="SSF51261">
    <property type="entry name" value="Duplicated hybrid motif"/>
    <property type="match status" value="1"/>
</dbReference>
<reference evidence="3 4" key="1">
    <citation type="submission" date="2020-08" db="EMBL/GenBank/DDBJ databases">
        <title>Genomic Encyclopedia of Type Strains, Phase IV (KMG-IV): sequencing the most valuable type-strain genomes for metagenomic binning, comparative biology and taxonomic classification.</title>
        <authorList>
            <person name="Goeker M."/>
        </authorList>
    </citation>
    <scope>NUCLEOTIDE SEQUENCE [LARGE SCALE GENOMIC DNA]</scope>
    <source>
        <strain evidence="3 4">DSM 101730</strain>
    </source>
</reference>
<dbReference type="EMBL" id="JACHFM010000001">
    <property type="protein sequence ID" value="MBB5221207.1"/>
    <property type="molecule type" value="Genomic_DNA"/>
</dbReference>
<dbReference type="PANTHER" id="PTHR21666">
    <property type="entry name" value="PEPTIDASE-RELATED"/>
    <property type="match status" value="1"/>
</dbReference>
<feature type="compositionally biased region" description="Polar residues" evidence="1">
    <location>
        <begin position="158"/>
        <end position="179"/>
    </location>
</feature>
<protein>
    <submittedName>
        <fullName evidence="3">Murein DD-endopeptidase MepM/ murein hydrolase activator NlpD</fullName>
    </submittedName>
</protein>
<proteinExistence type="predicted"/>
<evidence type="ECO:0000313" key="3">
    <source>
        <dbReference type="EMBL" id="MBB5221207.1"/>
    </source>
</evidence>
<dbReference type="Proteomes" id="UP000549457">
    <property type="component" value="Unassembled WGS sequence"/>
</dbReference>
<dbReference type="PROSITE" id="PS51782">
    <property type="entry name" value="LYSM"/>
    <property type="match status" value="2"/>
</dbReference>
<dbReference type="InterPro" id="IPR011055">
    <property type="entry name" value="Dup_hybrid_motif"/>
</dbReference>
<dbReference type="GO" id="GO:0004222">
    <property type="term" value="F:metalloendopeptidase activity"/>
    <property type="evidence" value="ECO:0007669"/>
    <property type="project" value="TreeGrafter"/>
</dbReference>
<dbReference type="Gene3D" id="2.70.70.10">
    <property type="entry name" value="Glucose Permease (Domain IIA)"/>
    <property type="match status" value="1"/>
</dbReference>
<accession>A0A840SH54</accession>
<gene>
    <name evidence="3" type="ORF">HNP73_001128</name>
</gene>
<keyword evidence="4" id="KW-1185">Reference proteome</keyword>
<feature type="domain" description="LysM" evidence="2">
    <location>
        <begin position="186"/>
        <end position="230"/>
    </location>
</feature>
<keyword evidence="3" id="KW-0378">Hydrolase</keyword>
<organism evidence="3 4">
    <name type="scientific">Amaricoccus macauensis</name>
    <dbReference type="NCBI Taxonomy" id="57001"/>
    <lineage>
        <taxon>Bacteria</taxon>
        <taxon>Pseudomonadati</taxon>
        <taxon>Pseudomonadota</taxon>
        <taxon>Alphaproteobacteria</taxon>
        <taxon>Rhodobacterales</taxon>
        <taxon>Paracoccaceae</taxon>
        <taxon>Amaricoccus</taxon>
    </lineage>
</organism>
<dbReference type="InterPro" id="IPR050570">
    <property type="entry name" value="Cell_wall_metabolism_enzyme"/>
</dbReference>
<dbReference type="Pfam" id="PF01476">
    <property type="entry name" value="LysM"/>
    <property type="match status" value="2"/>
</dbReference>
<dbReference type="PANTHER" id="PTHR21666:SF270">
    <property type="entry name" value="MUREIN HYDROLASE ACTIVATOR ENVC"/>
    <property type="match status" value="1"/>
</dbReference>